<comment type="caution">
    <text evidence="2">The sequence shown here is derived from an EMBL/GenBank/DDBJ whole genome shotgun (WGS) entry which is preliminary data.</text>
</comment>
<feature type="region of interest" description="Disordered" evidence="1">
    <location>
        <begin position="1"/>
        <end position="77"/>
    </location>
</feature>
<proteinExistence type="predicted"/>
<keyword evidence="3" id="KW-1185">Reference proteome</keyword>
<evidence type="ECO:0000313" key="2">
    <source>
        <dbReference type="EMBL" id="KAF9675291.1"/>
    </source>
</evidence>
<feature type="region of interest" description="Disordered" evidence="1">
    <location>
        <begin position="84"/>
        <end position="103"/>
    </location>
</feature>
<evidence type="ECO:0000313" key="3">
    <source>
        <dbReference type="Proteomes" id="UP000657918"/>
    </source>
</evidence>
<dbReference type="EMBL" id="JADGMS010000009">
    <property type="protein sequence ID" value="KAF9675291.1"/>
    <property type="molecule type" value="Genomic_DNA"/>
</dbReference>
<reference evidence="2 3" key="1">
    <citation type="submission" date="2020-10" db="EMBL/GenBank/DDBJ databases">
        <title>Plant Genome Project.</title>
        <authorList>
            <person name="Zhang R.-G."/>
        </authorList>
    </citation>
    <scope>NUCLEOTIDE SEQUENCE [LARGE SCALE GENOMIC DNA]</scope>
    <source>
        <strain evidence="2">FAFU-HL-1</strain>
        <tissue evidence="2">Leaf</tissue>
    </source>
</reference>
<dbReference type="OrthoDB" id="1928482at2759"/>
<sequence>MGSDQCHNIPSKPRRYDITMSRRTRKPLMNLNETDQNPTIGARQEGSAAKDVGHDQGADNALAKACDHEDGESRKSSLKQLIMKNAGNEESEGNRQLVEETRVGDDKKIESKLLLRGRNSLGQHFKGEEKQQLQLAVTRKQAKEGAKLKGMVARYVKVVSHFIRVKRDTQIHKGSRKKPLLRLPM</sequence>
<evidence type="ECO:0000256" key="1">
    <source>
        <dbReference type="SAM" id="MobiDB-lite"/>
    </source>
</evidence>
<organism evidence="2 3">
    <name type="scientific">Salix dunnii</name>
    <dbReference type="NCBI Taxonomy" id="1413687"/>
    <lineage>
        <taxon>Eukaryota</taxon>
        <taxon>Viridiplantae</taxon>
        <taxon>Streptophyta</taxon>
        <taxon>Embryophyta</taxon>
        <taxon>Tracheophyta</taxon>
        <taxon>Spermatophyta</taxon>
        <taxon>Magnoliopsida</taxon>
        <taxon>eudicotyledons</taxon>
        <taxon>Gunneridae</taxon>
        <taxon>Pentapetalae</taxon>
        <taxon>rosids</taxon>
        <taxon>fabids</taxon>
        <taxon>Malpighiales</taxon>
        <taxon>Salicaceae</taxon>
        <taxon>Saliceae</taxon>
        <taxon>Salix</taxon>
    </lineage>
</organism>
<accession>A0A835MVS7</accession>
<protein>
    <submittedName>
        <fullName evidence="2">Uncharacterized protein</fullName>
    </submittedName>
</protein>
<gene>
    <name evidence="2" type="ORF">SADUNF_Sadunf09G0016800</name>
</gene>
<feature type="compositionally biased region" description="Basic and acidic residues" evidence="1">
    <location>
        <begin position="65"/>
        <end position="75"/>
    </location>
</feature>
<dbReference type="AlphaFoldDB" id="A0A835MVS7"/>
<dbReference type="Proteomes" id="UP000657918">
    <property type="component" value="Unassembled WGS sequence"/>
</dbReference>
<name>A0A835MVS7_9ROSI</name>